<keyword evidence="2" id="KW-0238">DNA-binding</keyword>
<dbReference type="AlphaFoldDB" id="A0A919V8J3"/>
<comment type="caution">
    <text evidence="4">The sequence shown here is derived from an EMBL/GenBank/DDBJ whole genome shotgun (WGS) entry which is preliminary data.</text>
</comment>
<sequence length="154" mass="16816">MTTDEQRFRESFAVIMAGAGYPRMAARVFSAILLSESGRLTSGELAGVLDAGPSAISPAVRYLTQVGMVIRERAPGQRRDHYRIHESAWYGAMGPANEVFRRLEEGAREGVEVFGAGTPIGARLEEIRSFFAYLGAEVPRLLRSWSEARAGLGP</sequence>
<dbReference type="Proteomes" id="UP000606172">
    <property type="component" value="Unassembled WGS sequence"/>
</dbReference>
<organism evidence="4 5">
    <name type="scientific">Sinosporangium siamense</name>
    <dbReference type="NCBI Taxonomy" id="1367973"/>
    <lineage>
        <taxon>Bacteria</taxon>
        <taxon>Bacillati</taxon>
        <taxon>Actinomycetota</taxon>
        <taxon>Actinomycetes</taxon>
        <taxon>Streptosporangiales</taxon>
        <taxon>Streptosporangiaceae</taxon>
        <taxon>Sinosporangium</taxon>
    </lineage>
</organism>
<dbReference type="SUPFAM" id="SSF46785">
    <property type="entry name" value="Winged helix' DNA-binding domain"/>
    <property type="match status" value="1"/>
</dbReference>
<gene>
    <name evidence="4" type="ORF">Ssi02_64260</name>
</gene>
<reference evidence="4" key="1">
    <citation type="submission" date="2021-01" db="EMBL/GenBank/DDBJ databases">
        <title>Whole genome shotgun sequence of Sinosporangium siamense NBRC 109515.</title>
        <authorList>
            <person name="Komaki H."/>
            <person name="Tamura T."/>
        </authorList>
    </citation>
    <scope>NUCLEOTIDE SEQUENCE</scope>
    <source>
        <strain evidence="4">NBRC 109515</strain>
    </source>
</reference>
<protein>
    <submittedName>
        <fullName evidence="4">Transcriptional regulator</fullName>
    </submittedName>
</protein>
<keyword evidence="1" id="KW-0805">Transcription regulation</keyword>
<name>A0A919V8J3_9ACTN</name>
<dbReference type="Gene3D" id="1.10.287.160">
    <property type="entry name" value="HR1 repeat"/>
    <property type="match status" value="1"/>
</dbReference>
<evidence type="ECO:0000313" key="5">
    <source>
        <dbReference type="Proteomes" id="UP000606172"/>
    </source>
</evidence>
<evidence type="ECO:0000313" key="4">
    <source>
        <dbReference type="EMBL" id="GII96195.1"/>
    </source>
</evidence>
<accession>A0A919V8J3</accession>
<dbReference type="InterPro" id="IPR036388">
    <property type="entry name" value="WH-like_DNA-bd_sf"/>
</dbReference>
<evidence type="ECO:0000256" key="2">
    <source>
        <dbReference type="ARBA" id="ARBA00023125"/>
    </source>
</evidence>
<evidence type="ECO:0000256" key="3">
    <source>
        <dbReference type="ARBA" id="ARBA00023163"/>
    </source>
</evidence>
<proteinExistence type="predicted"/>
<dbReference type="PANTHER" id="PTHR38465">
    <property type="entry name" value="HTH-TYPE TRANSCRIPTIONAL REGULATOR MJ1563-RELATED"/>
    <property type="match status" value="1"/>
</dbReference>
<dbReference type="GO" id="GO:0003700">
    <property type="term" value="F:DNA-binding transcription factor activity"/>
    <property type="evidence" value="ECO:0007669"/>
    <property type="project" value="InterPro"/>
</dbReference>
<evidence type="ECO:0000256" key="1">
    <source>
        <dbReference type="ARBA" id="ARBA00023015"/>
    </source>
</evidence>
<dbReference type="InterPro" id="IPR052362">
    <property type="entry name" value="HTH-GbsR_regulator"/>
</dbReference>
<dbReference type="Gene3D" id="1.10.10.10">
    <property type="entry name" value="Winged helix-like DNA-binding domain superfamily/Winged helix DNA-binding domain"/>
    <property type="match status" value="1"/>
</dbReference>
<dbReference type="EMBL" id="BOOW01000042">
    <property type="protein sequence ID" value="GII96195.1"/>
    <property type="molecule type" value="Genomic_DNA"/>
</dbReference>
<dbReference type="RefSeq" id="WP_204031213.1">
    <property type="nucleotide sequence ID" value="NZ_BOOW01000042.1"/>
</dbReference>
<dbReference type="GO" id="GO:0003677">
    <property type="term" value="F:DNA binding"/>
    <property type="evidence" value="ECO:0007669"/>
    <property type="project" value="UniProtKB-KW"/>
</dbReference>
<dbReference type="InterPro" id="IPR036390">
    <property type="entry name" value="WH_DNA-bd_sf"/>
</dbReference>
<keyword evidence="5" id="KW-1185">Reference proteome</keyword>
<dbReference type="PANTHER" id="PTHR38465:SF2">
    <property type="entry name" value="HTH-TYPE TRANSCRIPTIONAL REGULATOR MMPR5"/>
    <property type="match status" value="1"/>
</dbReference>
<keyword evidence="3" id="KW-0804">Transcription</keyword>